<dbReference type="OrthoDB" id="426882at2759"/>
<dbReference type="GO" id="GO:0051537">
    <property type="term" value="F:2 iron, 2 sulfur cluster binding"/>
    <property type="evidence" value="ECO:0007669"/>
    <property type="project" value="UniProtKB-KW"/>
</dbReference>
<dbReference type="PANTHER" id="PTHR21266">
    <property type="entry name" value="IRON-SULFUR DOMAIN CONTAINING PROTEIN"/>
    <property type="match status" value="1"/>
</dbReference>
<evidence type="ECO:0000256" key="9">
    <source>
        <dbReference type="ARBA" id="ARBA00023136"/>
    </source>
</evidence>
<dbReference type="PANTHER" id="PTHR21266:SF32">
    <property type="entry name" value="CHOLESTEROL 7-DESATURASE NVD"/>
    <property type="match status" value="1"/>
</dbReference>
<dbReference type="PROSITE" id="PS51296">
    <property type="entry name" value="RIESKE"/>
    <property type="match status" value="1"/>
</dbReference>
<dbReference type="Pfam" id="PF00355">
    <property type="entry name" value="Rieske"/>
    <property type="match status" value="1"/>
</dbReference>
<dbReference type="InterPro" id="IPR017941">
    <property type="entry name" value="Rieske_2Fe-2S"/>
</dbReference>
<dbReference type="InterPro" id="IPR050584">
    <property type="entry name" value="Cholesterol_7-desaturase"/>
</dbReference>
<name>I0YQS3_COCSC</name>
<protein>
    <recommendedName>
        <fullName evidence="10">Rieske domain-containing protein</fullName>
    </recommendedName>
</protein>
<keyword evidence="4" id="KW-0479">Metal-binding</keyword>
<evidence type="ECO:0000259" key="10">
    <source>
        <dbReference type="PROSITE" id="PS51296"/>
    </source>
</evidence>
<dbReference type="EMBL" id="AGSI01000014">
    <property type="protein sequence ID" value="EIE20742.1"/>
    <property type="molecule type" value="Genomic_DNA"/>
</dbReference>
<keyword evidence="8" id="KW-0411">Iron-sulfur</keyword>
<evidence type="ECO:0000256" key="2">
    <source>
        <dbReference type="ARBA" id="ARBA00022692"/>
    </source>
</evidence>
<evidence type="ECO:0000256" key="5">
    <source>
        <dbReference type="ARBA" id="ARBA00022989"/>
    </source>
</evidence>
<dbReference type="InterPro" id="IPR036922">
    <property type="entry name" value="Rieske_2Fe-2S_sf"/>
</dbReference>
<dbReference type="GO" id="GO:0016491">
    <property type="term" value="F:oxidoreductase activity"/>
    <property type="evidence" value="ECO:0007669"/>
    <property type="project" value="UniProtKB-KW"/>
</dbReference>
<keyword evidence="6" id="KW-0560">Oxidoreductase</keyword>
<evidence type="ECO:0000313" key="12">
    <source>
        <dbReference type="Proteomes" id="UP000007264"/>
    </source>
</evidence>
<keyword evidence="5" id="KW-1133">Transmembrane helix</keyword>
<dbReference type="SUPFAM" id="SSF50022">
    <property type="entry name" value="ISP domain"/>
    <property type="match status" value="1"/>
</dbReference>
<evidence type="ECO:0000256" key="8">
    <source>
        <dbReference type="ARBA" id="ARBA00023014"/>
    </source>
</evidence>
<comment type="subcellular location">
    <subcellularLocation>
        <location evidence="1">Membrane</location>
    </subcellularLocation>
</comment>
<accession>I0YQS3</accession>
<keyword evidence="9" id="KW-0472">Membrane</keyword>
<keyword evidence="12" id="KW-1185">Reference proteome</keyword>
<evidence type="ECO:0000313" key="11">
    <source>
        <dbReference type="EMBL" id="EIE20742.1"/>
    </source>
</evidence>
<keyword evidence="3" id="KW-0001">2Fe-2S</keyword>
<evidence type="ECO:0000256" key="1">
    <source>
        <dbReference type="ARBA" id="ARBA00004370"/>
    </source>
</evidence>
<sequence>MRLSLSVSVASNPAHQRSDVRFLSQPANSLRPRVSKNTVNCKASSWRSQRQAEVRCRFQQNGHSVLADTSGDTKVHLDDDKFSWERNWYPVAILADVDGSKPIPVTLLGKKLVLWQGSDGEWNCVVDRCAHRYAPLSEGRVKDGDIQCAYHGWQYNGQGQCTRIPQAEDASACCSSSACVEAFPVQLRAGAVWVWPDSSPSAARDSSLVLPSVDTVLEESLEYVDWYIRDFYYGYAGLMEMLLDPSACSFTLHGIGLFNRHVPIPMDQGKPMPSTLTECKTEGRSAVISMECARAFRPAGHPYDATVTFNSPCHITHDFVGANGHVIHGMYILPVSPGRSRLFYWHKAGSPGGAALDRLKALKAPFGAGKAQLQHLVAAAEKFFVAKERSKRHMYLHPIFEAVGGLLHGQEHNVSAAGSQAGFHLPSSADVLVKKFYGWLLGSAGGGPSWPPGTPPLPPPTTDREALLGRRQQHVANCPSCQTMLAVNGYMRVAATIWNVLLVFGTALFVLNGGGPWYEAVGVVALWYWSTKWFTKTVEWPKQLGFVDYVHADRN</sequence>
<reference evidence="11 12" key="1">
    <citation type="journal article" date="2012" name="Genome Biol.">
        <title>The genome of the polar eukaryotic microalga coccomyxa subellipsoidea reveals traits of cold adaptation.</title>
        <authorList>
            <person name="Blanc G."/>
            <person name="Agarkova I."/>
            <person name="Grimwood J."/>
            <person name="Kuo A."/>
            <person name="Brueggeman A."/>
            <person name="Dunigan D."/>
            <person name="Gurnon J."/>
            <person name="Ladunga I."/>
            <person name="Lindquist E."/>
            <person name="Lucas S."/>
            <person name="Pangilinan J."/>
            <person name="Proschold T."/>
            <person name="Salamov A."/>
            <person name="Schmutz J."/>
            <person name="Weeks D."/>
            <person name="Yamada T."/>
            <person name="Claverie J.M."/>
            <person name="Grigoriev I."/>
            <person name="Van Etten J."/>
            <person name="Lomsadze A."/>
            <person name="Borodovsky M."/>
        </authorList>
    </citation>
    <scope>NUCLEOTIDE SEQUENCE [LARGE SCALE GENOMIC DNA]</scope>
    <source>
        <strain evidence="11 12">C-169</strain>
    </source>
</reference>
<evidence type="ECO:0000256" key="3">
    <source>
        <dbReference type="ARBA" id="ARBA00022714"/>
    </source>
</evidence>
<keyword evidence="7" id="KW-0408">Iron</keyword>
<gene>
    <name evidence="11" type="ORF">COCSUDRAFT_67210</name>
</gene>
<dbReference type="GeneID" id="17038721"/>
<evidence type="ECO:0000256" key="6">
    <source>
        <dbReference type="ARBA" id="ARBA00023002"/>
    </source>
</evidence>
<keyword evidence="2" id="KW-0812">Transmembrane</keyword>
<organism evidence="11 12">
    <name type="scientific">Coccomyxa subellipsoidea (strain C-169)</name>
    <name type="common">Green microalga</name>
    <dbReference type="NCBI Taxonomy" id="574566"/>
    <lineage>
        <taxon>Eukaryota</taxon>
        <taxon>Viridiplantae</taxon>
        <taxon>Chlorophyta</taxon>
        <taxon>core chlorophytes</taxon>
        <taxon>Trebouxiophyceae</taxon>
        <taxon>Trebouxiophyceae incertae sedis</taxon>
        <taxon>Coccomyxaceae</taxon>
        <taxon>Coccomyxa</taxon>
        <taxon>Coccomyxa subellipsoidea</taxon>
    </lineage>
</organism>
<evidence type="ECO:0000256" key="4">
    <source>
        <dbReference type="ARBA" id="ARBA00022723"/>
    </source>
</evidence>
<feature type="domain" description="Rieske" evidence="10">
    <location>
        <begin position="88"/>
        <end position="194"/>
    </location>
</feature>
<dbReference type="GO" id="GO:0016020">
    <property type="term" value="C:membrane"/>
    <property type="evidence" value="ECO:0007669"/>
    <property type="project" value="UniProtKB-SubCell"/>
</dbReference>
<dbReference type="GO" id="GO:0046872">
    <property type="term" value="F:metal ion binding"/>
    <property type="evidence" value="ECO:0007669"/>
    <property type="project" value="UniProtKB-KW"/>
</dbReference>
<evidence type="ECO:0000256" key="7">
    <source>
        <dbReference type="ARBA" id="ARBA00023004"/>
    </source>
</evidence>
<dbReference type="Gene3D" id="2.102.10.10">
    <property type="entry name" value="Rieske [2Fe-2S] iron-sulphur domain"/>
    <property type="match status" value="1"/>
</dbReference>
<dbReference type="eggNOG" id="ENOG502QQ8U">
    <property type="taxonomic scope" value="Eukaryota"/>
</dbReference>
<dbReference type="RefSeq" id="XP_005645286.1">
    <property type="nucleotide sequence ID" value="XM_005645229.1"/>
</dbReference>
<comment type="caution">
    <text evidence="11">The sequence shown here is derived from an EMBL/GenBank/DDBJ whole genome shotgun (WGS) entry which is preliminary data.</text>
</comment>
<dbReference type="AlphaFoldDB" id="I0YQS3"/>
<dbReference type="GO" id="GO:0005737">
    <property type="term" value="C:cytoplasm"/>
    <property type="evidence" value="ECO:0007669"/>
    <property type="project" value="TreeGrafter"/>
</dbReference>
<proteinExistence type="predicted"/>
<dbReference type="KEGG" id="csl:COCSUDRAFT_67210"/>
<dbReference type="Proteomes" id="UP000007264">
    <property type="component" value="Unassembled WGS sequence"/>
</dbReference>